<name>A0ABT4PJ25_9BACT</name>
<gene>
    <name evidence="3" type="ORF">O6P32_10160</name>
</gene>
<evidence type="ECO:0000256" key="1">
    <source>
        <dbReference type="PROSITE-ProRule" id="PRU00339"/>
    </source>
</evidence>
<sequence length="120" mass="14130">MKINTLLSSSVAIASILFLISSCTTTQNLYSWHDYEDITYQYNKKHTEELKVKVLEEYQNMIQKQNGIRATVPPGMYAEYGYMLYKTGKKEEGIRFLKEEIKLYPESEVYISRIIKQLEK</sequence>
<protein>
    <submittedName>
        <fullName evidence="3">DUF4810 domain-containing protein</fullName>
    </submittedName>
</protein>
<keyword evidence="1" id="KW-0802">TPR repeat</keyword>
<dbReference type="InterPro" id="IPR014508">
    <property type="entry name" value="UCP020555_TPR-like"/>
</dbReference>
<feature type="signal peptide" evidence="2">
    <location>
        <begin position="1"/>
        <end position="26"/>
    </location>
</feature>
<dbReference type="Pfam" id="PF16068">
    <property type="entry name" value="DUF4810"/>
    <property type="match status" value="1"/>
</dbReference>
<comment type="caution">
    <text evidence="3">The sequence shown here is derived from an EMBL/GenBank/DDBJ whole genome shotgun (WGS) entry which is preliminary data.</text>
</comment>
<keyword evidence="4" id="KW-1185">Reference proteome</keyword>
<dbReference type="Proteomes" id="UP001141933">
    <property type="component" value="Unassembled WGS sequence"/>
</dbReference>
<dbReference type="PIRSF" id="PIRSF020555">
    <property type="entry name" value="UCP020555"/>
    <property type="match status" value="1"/>
</dbReference>
<accession>A0ABT4PJ25</accession>
<dbReference type="PROSITE" id="PS51257">
    <property type="entry name" value="PROKAR_LIPOPROTEIN"/>
    <property type="match status" value="1"/>
</dbReference>
<evidence type="ECO:0000313" key="3">
    <source>
        <dbReference type="EMBL" id="MCZ8373065.1"/>
    </source>
</evidence>
<dbReference type="EMBL" id="JAPZVM010000008">
    <property type="protein sequence ID" value="MCZ8373065.1"/>
    <property type="molecule type" value="Genomic_DNA"/>
</dbReference>
<reference evidence="3" key="1">
    <citation type="submission" date="2022-12" db="EMBL/GenBank/DDBJ databases">
        <title>Phocaeicola acetigenes sp. nov., isolated feces from a healthy human.</title>
        <authorList>
            <person name="Do H."/>
            <person name="Ha Y.B."/>
            <person name="Kim J.-S."/>
            <person name="Suh M.K."/>
            <person name="Kim H.S."/>
            <person name="Lee J.-S."/>
        </authorList>
    </citation>
    <scope>NUCLEOTIDE SEQUENCE</scope>
    <source>
        <strain evidence="3">KGMB11183</strain>
    </source>
</reference>
<feature type="chain" id="PRO_5045840113" evidence="2">
    <location>
        <begin position="27"/>
        <end position="120"/>
    </location>
</feature>
<organism evidence="3 4">
    <name type="scientific">Phocaeicola acetigenes</name>
    <dbReference type="NCBI Taxonomy" id="3016083"/>
    <lineage>
        <taxon>Bacteria</taxon>
        <taxon>Pseudomonadati</taxon>
        <taxon>Bacteroidota</taxon>
        <taxon>Bacteroidia</taxon>
        <taxon>Bacteroidales</taxon>
        <taxon>Bacteroidaceae</taxon>
        <taxon>Phocaeicola</taxon>
    </lineage>
</organism>
<dbReference type="PROSITE" id="PS50005">
    <property type="entry name" value="TPR"/>
    <property type="match status" value="1"/>
</dbReference>
<evidence type="ECO:0000256" key="2">
    <source>
        <dbReference type="SAM" id="SignalP"/>
    </source>
</evidence>
<proteinExistence type="predicted"/>
<dbReference type="RefSeq" id="WP_269878361.1">
    <property type="nucleotide sequence ID" value="NZ_JAPZVM010000008.1"/>
</dbReference>
<dbReference type="InterPro" id="IPR019734">
    <property type="entry name" value="TPR_rpt"/>
</dbReference>
<keyword evidence="2" id="KW-0732">Signal</keyword>
<evidence type="ECO:0000313" key="4">
    <source>
        <dbReference type="Proteomes" id="UP001141933"/>
    </source>
</evidence>
<feature type="repeat" description="TPR" evidence="1">
    <location>
        <begin position="74"/>
        <end position="107"/>
    </location>
</feature>